<proteinExistence type="predicted"/>
<keyword evidence="4" id="KW-1185">Reference proteome</keyword>
<dbReference type="EMBL" id="CP030104">
    <property type="protein sequence ID" value="AWX46351.1"/>
    <property type="molecule type" value="Genomic_DNA"/>
</dbReference>
<dbReference type="InterPro" id="IPR008160">
    <property type="entry name" value="Collagen"/>
</dbReference>
<feature type="region of interest" description="Disordered" evidence="1">
    <location>
        <begin position="28"/>
        <end position="58"/>
    </location>
</feature>
<name>A0A2Z4LWN2_9FLAO</name>
<protein>
    <submittedName>
        <fullName evidence="3">Collagen alpha-1(XIII) chain</fullName>
    </submittedName>
</protein>
<accession>A0A2Z4LWN2</accession>
<evidence type="ECO:0000313" key="3">
    <source>
        <dbReference type="EMBL" id="AWX46351.1"/>
    </source>
</evidence>
<gene>
    <name evidence="3" type="ORF">HME9304_03384</name>
</gene>
<evidence type="ECO:0000256" key="2">
    <source>
        <dbReference type="SAM" id="SignalP"/>
    </source>
</evidence>
<dbReference type="OrthoDB" id="679784at2"/>
<dbReference type="PROSITE" id="PS51257">
    <property type="entry name" value="PROKAR_LIPOPROTEIN"/>
    <property type="match status" value="1"/>
</dbReference>
<dbReference type="Proteomes" id="UP000248536">
    <property type="component" value="Chromosome"/>
</dbReference>
<organism evidence="3 4">
    <name type="scientific">Flagellimonas maritima</name>
    <dbReference type="NCBI Taxonomy" id="1383885"/>
    <lineage>
        <taxon>Bacteria</taxon>
        <taxon>Pseudomonadati</taxon>
        <taxon>Bacteroidota</taxon>
        <taxon>Flavobacteriia</taxon>
        <taxon>Flavobacteriales</taxon>
        <taxon>Flavobacteriaceae</taxon>
        <taxon>Flagellimonas</taxon>
    </lineage>
</organism>
<dbReference type="RefSeq" id="WP_112379638.1">
    <property type="nucleotide sequence ID" value="NZ_CP030104.1"/>
</dbReference>
<keyword evidence="2" id="KW-0732">Signal</keyword>
<dbReference type="Pfam" id="PF01391">
    <property type="entry name" value="Collagen"/>
    <property type="match status" value="1"/>
</dbReference>
<dbReference type="AlphaFoldDB" id="A0A2Z4LWN2"/>
<sequence length="193" mass="20547">MKTIKLLNIAMICMAMIFISCSGEDGEDGLQGNQGQPGIQGEKGDKGDTGLQGSPGEDGNANVVNITFDASAHTGNTFQMDSELITEASIIKDAYLFYIKSVGNFYSVPGIGPLAAYSTRSYIGTGSAFINFRSVDGTANYSVSEGEVEEVRMVIIEGNDVTPSGKSGNILDQFKKDGVDLNDYHAVMAYLNK</sequence>
<feature type="signal peptide" evidence="2">
    <location>
        <begin position="1"/>
        <end position="22"/>
    </location>
</feature>
<evidence type="ECO:0000313" key="4">
    <source>
        <dbReference type="Proteomes" id="UP000248536"/>
    </source>
</evidence>
<feature type="chain" id="PRO_5016243494" evidence="2">
    <location>
        <begin position="23"/>
        <end position="193"/>
    </location>
</feature>
<dbReference type="KEGG" id="spon:HME9304_03384"/>
<reference evidence="3 4" key="1">
    <citation type="submission" date="2018-06" db="EMBL/GenBank/DDBJ databases">
        <title>Spongiibacterium sp. HME9304 Genome sequencing and assembly.</title>
        <authorList>
            <person name="Kang H."/>
            <person name="Kim H."/>
            <person name="Joh K."/>
        </authorList>
    </citation>
    <scope>NUCLEOTIDE SEQUENCE [LARGE SCALE GENOMIC DNA]</scope>
    <source>
        <strain evidence="3 4">HME9304</strain>
    </source>
</reference>
<keyword evidence="3" id="KW-0176">Collagen</keyword>
<evidence type="ECO:0000256" key="1">
    <source>
        <dbReference type="SAM" id="MobiDB-lite"/>
    </source>
</evidence>